<reference evidence="2" key="2">
    <citation type="submission" date="2023-07" db="EMBL/GenBank/DDBJ databases">
        <authorList>
            <consortium name="Lawrence Berkeley National Laboratory"/>
            <person name="Haridas S."/>
            <person name="Hensen N."/>
            <person name="Bonometti L."/>
            <person name="Westerberg I."/>
            <person name="Brannstrom I.O."/>
            <person name="Guillou S."/>
            <person name="Cros-Aarteil S."/>
            <person name="Calhoun S."/>
            <person name="Kuo A."/>
            <person name="Mondo S."/>
            <person name="Pangilinan J."/>
            <person name="Riley R."/>
            <person name="LaButti K."/>
            <person name="Andreopoulos B."/>
            <person name="Lipzen A."/>
            <person name="Chen C."/>
            <person name="Yanf M."/>
            <person name="Daum C."/>
            <person name="Ng V."/>
            <person name="Clum A."/>
            <person name="Steindorff A."/>
            <person name="Ohm R."/>
            <person name="Martin F."/>
            <person name="Silar P."/>
            <person name="Natvig D."/>
            <person name="Lalanne C."/>
            <person name="Gautier V."/>
            <person name="Ament-velasquez S.L."/>
            <person name="Kruys A."/>
            <person name="Hutchinson M.I."/>
            <person name="Powell A.J."/>
            <person name="Barry K."/>
            <person name="Miller A.N."/>
            <person name="Grigoriev I.V."/>
            <person name="Debuchy R."/>
            <person name="Gladieux P."/>
            <person name="Thoren M.H."/>
            <person name="Johannesson H."/>
        </authorList>
    </citation>
    <scope>NUCLEOTIDE SEQUENCE</scope>
    <source>
        <strain evidence="2">FGSC 1904</strain>
    </source>
</reference>
<protein>
    <submittedName>
        <fullName evidence="2">Uncharacterized protein</fullName>
    </submittedName>
</protein>
<evidence type="ECO:0000313" key="2">
    <source>
        <dbReference type="EMBL" id="KAK3395815.1"/>
    </source>
</evidence>
<evidence type="ECO:0000313" key="3">
    <source>
        <dbReference type="Proteomes" id="UP001281003"/>
    </source>
</evidence>
<reference evidence="2" key="1">
    <citation type="journal article" date="2023" name="Mol. Phylogenet. Evol.">
        <title>Genome-scale phylogeny and comparative genomics of the fungal order Sordariales.</title>
        <authorList>
            <person name="Hensen N."/>
            <person name="Bonometti L."/>
            <person name="Westerberg I."/>
            <person name="Brannstrom I.O."/>
            <person name="Guillou S."/>
            <person name="Cros-Aarteil S."/>
            <person name="Calhoun S."/>
            <person name="Haridas S."/>
            <person name="Kuo A."/>
            <person name="Mondo S."/>
            <person name="Pangilinan J."/>
            <person name="Riley R."/>
            <person name="LaButti K."/>
            <person name="Andreopoulos B."/>
            <person name="Lipzen A."/>
            <person name="Chen C."/>
            <person name="Yan M."/>
            <person name="Daum C."/>
            <person name="Ng V."/>
            <person name="Clum A."/>
            <person name="Steindorff A."/>
            <person name="Ohm R.A."/>
            <person name="Martin F."/>
            <person name="Silar P."/>
            <person name="Natvig D.O."/>
            <person name="Lalanne C."/>
            <person name="Gautier V."/>
            <person name="Ament-Velasquez S.L."/>
            <person name="Kruys A."/>
            <person name="Hutchinson M.I."/>
            <person name="Powell A.J."/>
            <person name="Barry K."/>
            <person name="Miller A.N."/>
            <person name="Grigoriev I.V."/>
            <person name="Debuchy R."/>
            <person name="Gladieux P."/>
            <person name="Hiltunen Thoren M."/>
            <person name="Johannesson H."/>
        </authorList>
    </citation>
    <scope>NUCLEOTIDE SEQUENCE</scope>
    <source>
        <strain evidence="2">FGSC 1904</strain>
    </source>
</reference>
<feature type="compositionally biased region" description="Low complexity" evidence="1">
    <location>
        <begin position="458"/>
        <end position="473"/>
    </location>
</feature>
<dbReference type="AlphaFoldDB" id="A0AAE0U9R5"/>
<evidence type="ECO:0000256" key="1">
    <source>
        <dbReference type="SAM" id="MobiDB-lite"/>
    </source>
</evidence>
<feature type="compositionally biased region" description="Acidic residues" evidence="1">
    <location>
        <begin position="445"/>
        <end position="457"/>
    </location>
</feature>
<feature type="compositionally biased region" description="Acidic residues" evidence="1">
    <location>
        <begin position="566"/>
        <end position="575"/>
    </location>
</feature>
<feature type="compositionally biased region" description="Basic and acidic residues" evidence="1">
    <location>
        <begin position="261"/>
        <end position="272"/>
    </location>
</feature>
<proteinExistence type="predicted"/>
<feature type="compositionally biased region" description="Polar residues" evidence="1">
    <location>
        <begin position="325"/>
        <end position="334"/>
    </location>
</feature>
<dbReference type="EMBL" id="JAUTDP010000010">
    <property type="protein sequence ID" value="KAK3395815.1"/>
    <property type="molecule type" value="Genomic_DNA"/>
</dbReference>
<name>A0AAE0U9R5_SORBR</name>
<dbReference type="Proteomes" id="UP001281003">
    <property type="component" value="Unassembled WGS sequence"/>
</dbReference>
<accession>A0AAE0U9R5</accession>
<gene>
    <name evidence="2" type="ORF">B0T20DRAFT_487284</name>
</gene>
<feature type="region of interest" description="Disordered" evidence="1">
    <location>
        <begin position="552"/>
        <end position="580"/>
    </location>
</feature>
<feature type="region of interest" description="Disordered" evidence="1">
    <location>
        <begin position="445"/>
        <end position="474"/>
    </location>
</feature>
<keyword evidence="3" id="KW-1185">Reference proteome</keyword>
<organism evidence="2 3">
    <name type="scientific">Sordaria brevicollis</name>
    <dbReference type="NCBI Taxonomy" id="83679"/>
    <lineage>
        <taxon>Eukaryota</taxon>
        <taxon>Fungi</taxon>
        <taxon>Dikarya</taxon>
        <taxon>Ascomycota</taxon>
        <taxon>Pezizomycotina</taxon>
        <taxon>Sordariomycetes</taxon>
        <taxon>Sordariomycetidae</taxon>
        <taxon>Sordariales</taxon>
        <taxon>Sordariaceae</taxon>
        <taxon>Sordaria</taxon>
    </lineage>
</organism>
<feature type="compositionally biased region" description="Polar residues" evidence="1">
    <location>
        <begin position="89"/>
        <end position="101"/>
    </location>
</feature>
<feature type="region of interest" description="Disordered" evidence="1">
    <location>
        <begin position="228"/>
        <end position="342"/>
    </location>
</feature>
<feature type="region of interest" description="Disordered" evidence="1">
    <location>
        <begin position="87"/>
        <end position="131"/>
    </location>
</feature>
<comment type="caution">
    <text evidence="2">The sequence shown here is derived from an EMBL/GenBank/DDBJ whole genome shotgun (WGS) entry which is preliminary data.</text>
</comment>
<feature type="compositionally biased region" description="Basic and acidic residues" evidence="1">
    <location>
        <begin position="104"/>
        <end position="126"/>
    </location>
</feature>
<sequence length="614" mass="69080">MHITLWPTAFKAQAMCRLSMPTIADIKAMTIAALSASSVSYVAESPEAFEIASMLDTPQGFQTLSVNNSTHDAGLNAHKIMKARHMKSTLETVPEDSTPTDVDNMAHDSDSHDDRKDTTQSADDHATAPLPIADDKPIQVADNAHQADTMADDNSENINTAEDGPITMEEEEKHTYCHAYPLTVDIVEVTESTAPKITDVSDADDTSVSVSSIGHDFERYLQEDKMQWVHDKPKHPKVYTASRKTKKQAIEATNPSTQDGKPIDSDTEADARHHARTLSNTSTDSDKSTDSDATDASYTTAPEILDSDDSSPDASAIDEAKSEDATPSSITKPQATEDPFDKMYNTTNLTPSDLDVVLILERLENNHRYVQMACGSWYVVEDDDEMRQMTKPEYQEFIDWNRRTPAITRDAFNKQMQKDAEEGVITSKDDFAQTCHGIELFEYDDDEEYDDDDEEDTPTSAPAAGPSTATATANVPAPRVRAAWETTPATWKRPEDMDEDWAVIGEFTHPDGQKQIVVGNDAKVYWMHEGMYRGLDVTEQPRFLRWDGTAEQAGWTEQAQQAEQVQQEEQEEEEMEEKRTWVRRQWVRPGKMTRKWDWWTLELETIVEEDESEE</sequence>
<feature type="compositionally biased region" description="Basic residues" evidence="1">
    <location>
        <begin position="232"/>
        <end position="247"/>
    </location>
</feature>